<reference evidence="2" key="1">
    <citation type="submission" date="2020-12" db="EMBL/GenBank/DDBJ databases">
        <title>Metabolic potential, ecology and presence of endohyphal bacteria is reflected in genomic diversity of Mucoromycotina.</title>
        <authorList>
            <person name="Muszewska A."/>
            <person name="Okrasinska A."/>
            <person name="Steczkiewicz K."/>
            <person name="Drgas O."/>
            <person name="Orlowska M."/>
            <person name="Perlinska-Lenart U."/>
            <person name="Aleksandrzak-Piekarczyk T."/>
            <person name="Szatraj K."/>
            <person name="Zielenkiewicz U."/>
            <person name="Pilsyk S."/>
            <person name="Malc E."/>
            <person name="Mieczkowski P."/>
            <person name="Kruszewska J.S."/>
            <person name="Biernat P."/>
            <person name="Pawlowska J."/>
        </authorList>
    </citation>
    <scope>NUCLEOTIDE SEQUENCE</scope>
    <source>
        <strain evidence="2">WA0000017839</strain>
    </source>
</reference>
<evidence type="ECO:0000256" key="1">
    <source>
        <dbReference type="SAM" id="MobiDB-lite"/>
    </source>
</evidence>
<comment type="caution">
    <text evidence="2">The sequence shown here is derived from an EMBL/GenBank/DDBJ whole genome shotgun (WGS) entry which is preliminary data.</text>
</comment>
<name>A0A8H7QIS3_9FUNG</name>
<dbReference type="EMBL" id="JAEPRD010000292">
    <property type="protein sequence ID" value="KAG2192403.1"/>
    <property type="molecule type" value="Genomic_DNA"/>
</dbReference>
<evidence type="ECO:0000313" key="2">
    <source>
        <dbReference type="EMBL" id="KAG2192403.1"/>
    </source>
</evidence>
<gene>
    <name evidence="2" type="ORF">INT47_012470</name>
</gene>
<sequence>MSQQLNKGKKNMSARASSSRSLLTTVNTGRVGTPRPLLASRSDDVTIPRSEYNTMVGLLSTVDKKLTGVSTQVGAVYDNERQMMLSLNGLVACQARDQVSVQMPVVENDEIVNIIQPEDILSVSNSQVSLQDIVSATRYPKLSKVIRDYLKNFHLKSDDPSLIKDNEEKPTWDVSVGLADDVNQNLANALIIYAREQPESTSVTGKELGTIIINNYYNRLADSKLVPELREAKKTANRRGNQKTELFKRRKRTFVKHKEAVERRFNRDASGVFHRDVMSDDETDMEITVRVLRPNWRSDELNELFDFLDMLAKKDLGKKASQLKTRHYVVMQKTIPRGLVAKIPAWSKRE</sequence>
<proteinExistence type="predicted"/>
<dbReference type="Proteomes" id="UP000603453">
    <property type="component" value="Unassembled WGS sequence"/>
</dbReference>
<dbReference type="OrthoDB" id="2237695at2759"/>
<protein>
    <submittedName>
        <fullName evidence="2">Uncharacterized protein</fullName>
    </submittedName>
</protein>
<keyword evidence="3" id="KW-1185">Reference proteome</keyword>
<evidence type="ECO:0000313" key="3">
    <source>
        <dbReference type="Proteomes" id="UP000603453"/>
    </source>
</evidence>
<dbReference type="AlphaFoldDB" id="A0A8H7QIS3"/>
<accession>A0A8H7QIS3</accession>
<organism evidence="2 3">
    <name type="scientific">Mucor saturninus</name>
    <dbReference type="NCBI Taxonomy" id="64648"/>
    <lineage>
        <taxon>Eukaryota</taxon>
        <taxon>Fungi</taxon>
        <taxon>Fungi incertae sedis</taxon>
        <taxon>Mucoromycota</taxon>
        <taxon>Mucoromycotina</taxon>
        <taxon>Mucoromycetes</taxon>
        <taxon>Mucorales</taxon>
        <taxon>Mucorineae</taxon>
        <taxon>Mucoraceae</taxon>
        <taxon>Mucor</taxon>
    </lineage>
</organism>
<feature type="compositionally biased region" description="Low complexity" evidence="1">
    <location>
        <begin position="13"/>
        <end position="25"/>
    </location>
</feature>
<feature type="region of interest" description="Disordered" evidence="1">
    <location>
        <begin position="1"/>
        <end position="37"/>
    </location>
</feature>